<dbReference type="InterPro" id="IPR047201">
    <property type="entry name" value="ERI-1_3'hExo-like"/>
</dbReference>
<keyword evidence="1" id="KW-0540">Nuclease</keyword>
<keyword evidence="2" id="KW-0378">Hydrolase</keyword>
<dbReference type="InterPro" id="IPR012337">
    <property type="entry name" value="RNaseH-like_sf"/>
</dbReference>
<evidence type="ECO:0000259" key="4">
    <source>
        <dbReference type="SMART" id="SM00479"/>
    </source>
</evidence>
<dbReference type="KEGG" id="uam:UABAM_00059"/>
<dbReference type="SUPFAM" id="SSF53098">
    <property type="entry name" value="Ribonuclease H-like"/>
    <property type="match status" value="1"/>
</dbReference>
<dbReference type="AlphaFoldDB" id="A0A5S9IIL0"/>
<sequence>MKQKTYVIVDFEATCTPDNKIPRNEMEIIEFGAVAVDFTSLQPLGEFQKFVQPVRHNLLTDFCQELTSITQKDVDNAEQFPKVLPQFASWLAKFPGPIFCSWGGYDKKQLLQDCAYHKVEYPFDKEHINLKREFSKKQNLKKNFGMKRALEKAKLPLEGTHHRGIDDARNMVKLMPYIVGESRVG</sequence>
<gene>
    <name evidence="5" type="ORF">UABAM_00059</name>
</gene>
<keyword evidence="3 5" id="KW-0269">Exonuclease</keyword>
<dbReference type="GO" id="GO:0003676">
    <property type="term" value="F:nucleic acid binding"/>
    <property type="evidence" value="ECO:0007669"/>
    <property type="project" value="InterPro"/>
</dbReference>
<dbReference type="GO" id="GO:0000175">
    <property type="term" value="F:3'-5'-RNA exonuclease activity"/>
    <property type="evidence" value="ECO:0007669"/>
    <property type="project" value="InterPro"/>
</dbReference>
<feature type="domain" description="Exonuclease" evidence="4">
    <location>
        <begin position="5"/>
        <end position="184"/>
    </location>
</feature>
<dbReference type="OrthoDB" id="159416at2"/>
<dbReference type="CDD" id="cd06133">
    <property type="entry name" value="ERI-1_3'hExo_like"/>
    <property type="match status" value="1"/>
</dbReference>
<dbReference type="InterPro" id="IPR013520">
    <property type="entry name" value="Ribonucl_H"/>
</dbReference>
<evidence type="ECO:0000313" key="6">
    <source>
        <dbReference type="Proteomes" id="UP000326354"/>
    </source>
</evidence>
<dbReference type="Pfam" id="PF00929">
    <property type="entry name" value="RNase_T"/>
    <property type="match status" value="1"/>
</dbReference>
<dbReference type="SMART" id="SM00479">
    <property type="entry name" value="EXOIII"/>
    <property type="match status" value="1"/>
</dbReference>
<evidence type="ECO:0000256" key="3">
    <source>
        <dbReference type="ARBA" id="ARBA00022839"/>
    </source>
</evidence>
<dbReference type="PANTHER" id="PTHR23044:SF61">
    <property type="entry name" value="3'-5' EXORIBONUCLEASE 1-RELATED"/>
    <property type="match status" value="1"/>
</dbReference>
<dbReference type="RefSeq" id="WP_151965991.1">
    <property type="nucleotide sequence ID" value="NZ_AP019860.1"/>
</dbReference>
<dbReference type="EMBL" id="AP019860">
    <property type="protein sequence ID" value="BBM81720.1"/>
    <property type="molecule type" value="Genomic_DNA"/>
</dbReference>
<evidence type="ECO:0000313" key="5">
    <source>
        <dbReference type="EMBL" id="BBM81720.1"/>
    </source>
</evidence>
<dbReference type="GO" id="GO:0006259">
    <property type="term" value="P:DNA metabolic process"/>
    <property type="evidence" value="ECO:0007669"/>
    <property type="project" value="UniProtKB-ARBA"/>
</dbReference>
<dbReference type="InterPro" id="IPR036397">
    <property type="entry name" value="RNaseH_sf"/>
</dbReference>
<dbReference type="PANTHER" id="PTHR23044">
    <property type="entry name" value="3'-5' EXONUCLEASE ERI1-RELATED"/>
    <property type="match status" value="1"/>
</dbReference>
<protein>
    <submittedName>
        <fullName evidence="5">Exonuclease</fullName>
    </submittedName>
</protein>
<dbReference type="Proteomes" id="UP000326354">
    <property type="component" value="Chromosome"/>
</dbReference>
<dbReference type="Gene3D" id="3.30.420.10">
    <property type="entry name" value="Ribonuclease H-like superfamily/Ribonuclease H"/>
    <property type="match status" value="1"/>
</dbReference>
<evidence type="ECO:0000256" key="1">
    <source>
        <dbReference type="ARBA" id="ARBA00022722"/>
    </source>
</evidence>
<evidence type="ECO:0000256" key="2">
    <source>
        <dbReference type="ARBA" id="ARBA00022801"/>
    </source>
</evidence>
<name>A0A5S9IIL0_UABAM</name>
<proteinExistence type="predicted"/>
<keyword evidence="6" id="KW-1185">Reference proteome</keyword>
<dbReference type="InterPro" id="IPR051274">
    <property type="entry name" value="3-5_Exoribonuclease"/>
</dbReference>
<reference evidence="5 6" key="1">
    <citation type="submission" date="2019-08" db="EMBL/GenBank/DDBJ databases">
        <title>Complete genome sequence of Candidatus Uab amorphum.</title>
        <authorList>
            <person name="Shiratori T."/>
            <person name="Suzuki S."/>
            <person name="Kakizawa Y."/>
            <person name="Ishida K."/>
        </authorList>
    </citation>
    <scope>NUCLEOTIDE SEQUENCE [LARGE SCALE GENOMIC DNA]</scope>
    <source>
        <strain evidence="5 6">SRT547</strain>
    </source>
</reference>
<accession>A0A5S9IIL0</accession>
<organism evidence="5 6">
    <name type="scientific">Uabimicrobium amorphum</name>
    <dbReference type="NCBI Taxonomy" id="2596890"/>
    <lineage>
        <taxon>Bacteria</taxon>
        <taxon>Pseudomonadati</taxon>
        <taxon>Planctomycetota</taxon>
        <taxon>Candidatus Uabimicrobiia</taxon>
        <taxon>Candidatus Uabimicrobiales</taxon>
        <taxon>Candidatus Uabimicrobiaceae</taxon>
        <taxon>Candidatus Uabimicrobium</taxon>
    </lineage>
</organism>